<evidence type="ECO:0000313" key="6">
    <source>
        <dbReference type="EMBL" id="MBC8434385.1"/>
    </source>
</evidence>
<organism evidence="6 7">
    <name type="scientific">Candidatus Desulfatibia vada</name>
    <dbReference type="NCBI Taxonomy" id="2841696"/>
    <lineage>
        <taxon>Bacteria</taxon>
        <taxon>Pseudomonadati</taxon>
        <taxon>Thermodesulfobacteriota</taxon>
        <taxon>Desulfobacteria</taxon>
        <taxon>Desulfobacterales</taxon>
        <taxon>Desulfobacterales incertae sedis</taxon>
        <taxon>Candidatus Desulfatibia</taxon>
    </lineage>
</organism>
<dbReference type="InterPro" id="IPR002611">
    <property type="entry name" value="IstB_ATP-bd"/>
</dbReference>
<evidence type="ECO:0000259" key="5">
    <source>
        <dbReference type="SMART" id="SM00382"/>
    </source>
</evidence>
<dbReference type="GO" id="GO:0005524">
    <property type="term" value="F:ATP binding"/>
    <property type="evidence" value="ECO:0007669"/>
    <property type="project" value="UniProtKB-KW"/>
</dbReference>
<dbReference type="InterPro" id="IPR003593">
    <property type="entry name" value="AAA+_ATPase"/>
</dbReference>
<dbReference type="InterPro" id="IPR047661">
    <property type="entry name" value="IstB"/>
</dbReference>
<comment type="similarity">
    <text evidence="1">Belongs to the IS21/IS1162 putative ATP-binding protein family.</text>
</comment>
<accession>A0A8J6P9E7</accession>
<evidence type="ECO:0000256" key="3">
    <source>
        <dbReference type="ARBA" id="ARBA00022840"/>
    </source>
</evidence>
<dbReference type="GO" id="GO:0006260">
    <property type="term" value="P:DNA replication"/>
    <property type="evidence" value="ECO:0007669"/>
    <property type="project" value="TreeGrafter"/>
</dbReference>
<dbReference type="CDD" id="cd00009">
    <property type="entry name" value="AAA"/>
    <property type="match status" value="1"/>
</dbReference>
<dbReference type="PANTHER" id="PTHR30050">
    <property type="entry name" value="CHROMOSOMAL REPLICATION INITIATOR PROTEIN DNAA"/>
    <property type="match status" value="1"/>
</dbReference>
<evidence type="ECO:0000256" key="2">
    <source>
        <dbReference type="ARBA" id="ARBA00022741"/>
    </source>
</evidence>
<reference evidence="6 7" key="1">
    <citation type="submission" date="2020-08" db="EMBL/GenBank/DDBJ databases">
        <title>Bridging the membrane lipid divide: bacteria of the FCB group superphylum have the potential to synthesize archaeal ether lipids.</title>
        <authorList>
            <person name="Villanueva L."/>
            <person name="Von Meijenfeldt F.A.B."/>
            <person name="Westbye A.B."/>
            <person name="Yadav S."/>
            <person name="Hopmans E.C."/>
            <person name="Dutilh B.E."/>
            <person name="Sinninghe Damste J.S."/>
        </authorList>
    </citation>
    <scope>NUCLEOTIDE SEQUENCE [LARGE SCALE GENOMIC DNA]</scope>
    <source>
        <strain evidence="6">NIOZ-UU17</strain>
    </source>
</reference>
<keyword evidence="2" id="KW-0547">Nucleotide-binding</keyword>
<feature type="region of interest" description="Disordered" evidence="4">
    <location>
        <begin position="246"/>
        <end position="265"/>
    </location>
</feature>
<dbReference type="InterPro" id="IPR028350">
    <property type="entry name" value="DNAC/IstB-like"/>
</dbReference>
<proteinExistence type="inferred from homology"/>
<dbReference type="Pfam" id="PF01695">
    <property type="entry name" value="IstB_IS21"/>
    <property type="match status" value="1"/>
</dbReference>
<dbReference type="Proteomes" id="UP000605201">
    <property type="component" value="Unassembled WGS sequence"/>
</dbReference>
<name>A0A8J6P9E7_9BACT</name>
<dbReference type="InterPro" id="IPR027417">
    <property type="entry name" value="P-loop_NTPase"/>
</dbReference>
<dbReference type="AlphaFoldDB" id="A0A8J6P9E7"/>
<dbReference type="SUPFAM" id="SSF52540">
    <property type="entry name" value="P-loop containing nucleoside triphosphate hydrolases"/>
    <property type="match status" value="1"/>
</dbReference>
<dbReference type="PANTHER" id="PTHR30050:SF4">
    <property type="entry name" value="ATP-BINDING PROTEIN RV3427C IN INSERTION SEQUENCE-RELATED"/>
    <property type="match status" value="1"/>
</dbReference>
<comment type="caution">
    <text evidence="6">The sequence shown here is derived from an EMBL/GenBank/DDBJ whole genome shotgun (WGS) entry which is preliminary data.</text>
</comment>
<gene>
    <name evidence="6" type="ORF">H8D96_20955</name>
</gene>
<evidence type="ECO:0000313" key="7">
    <source>
        <dbReference type="Proteomes" id="UP000605201"/>
    </source>
</evidence>
<dbReference type="SMART" id="SM00382">
    <property type="entry name" value="AAA"/>
    <property type="match status" value="1"/>
</dbReference>
<protein>
    <submittedName>
        <fullName evidence="6">ATP-binding protein</fullName>
    </submittedName>
</protein>
<dbReference type="EMBL" id="JACNIG010000429">
    <property type="protein sequence ID" value="MBC8434385.1"/>
    <property type="molecule type" value="Genomic_DNA"/>
</dbReference>
<dbReference type="NCBIfam" id="NF038214">
    <property type="entry name" value="IS21_help_AAA"/>
    <property type="match status" value="1"/>
</dbReference>
<feature type="domain" description="AAA+ ATPase" evidence="5">
    <location>
        <begin position="101"/>
        <end position="237"/>
    </location>
</feature>
<dbReference type="Gene3D" id="3.40.50.300">
    <property type="entry name" value="P-loop containing nucleotide triphosphate hydrolases"/>
    <property type="match status" value="1"/>
</dbReference>
<sequence length="265" mass="30174">MPNDPFANIRKHLKTLKLTRMLNALDAELAAAEKQHLSTAAVLERLLEIEAVSLIERRMERRIRESKLPERKLLADFDFKFQTGIDRSQIMDLATLGFVERKQWLILAGSSGTGKSHIAKSLLLLACQHLYRCRYVSASDMLRNLLSGLADDSLDEKLKAYVRPQLLLIDEIGFDRLEQESSRNASLFFKVIEGRYCKNSTILTTNIDFKALGEYLGDPVITAAMVDRMVHHTVIIDIDGPSYRMHESTKLNRPPRKINPQTVPK</sequence>
<dbReference type="PIRSF" id="PIRSF003073">
    <property type="entry name" value="DNAC_TnpB_IstB"/>
    <property type="match status" value="1"/>
</dbReference>
<keyword evidence="3 6" id="KW-0067">ATP-binding</keyword>
<evidence type="ECO:0000256" key="4">
    <source>
        <dbReference type="SAM" id="MobiDB-lite"/>
    </source>
</evidence>
<evidence type="ECO:0000256" key="1">
    <source>
        <dbReference type="ARBA" id="ARBA00008059"/>
    </source>
</evidence>